<feature type="transmembrane region" description="Helical" evidence="1">
    <location>
        <begin position="35"/>
        <end position="57"/>
    </location>
</feature>
<comment type="caution">
    <text evidence="2">The sequence shown here is derived from an EMBL/GenBank/DDBJ whole genome shotgun (WGS) entry which is preliminary data.</text>
</comment>
<dbReference type="InterPro" id="IPR007462">
    <property type="entry name" value="COV1-like"/>
</dbReference>
<dbReference type="AlphaFoldDB" id="A0A917ZQV8"/>
<keyword evidence="3" id="KW-1185">Reference proteome</keyword>
<proteinExistence type="predicted"/>
<protein>
    <submittedName>
        <fullName evidence="2">Membrane protein</fullName>
    </submittedName>
</protein>
<evidence type="ECO:0000313" key="2">
    <source>
        <dbReference type="EMBL" id="GGO88678.1"/>
    </source>
</evidence>
<dbReference type="PANTHER" id="PTHR31876">
    <property type="entry name" value="COV-LIKE PROTEIN 1"/>
    <property type="match status" value="1"/>
</dbReference>
<keyword evidence="1" id="KW-0812">Transmembrane</keyword>
<sequence>MKYLTRLFFQGLLLLLPAVLTIYLVYLIFTALNETLFSAVGALLALVYPGIEAGWLVTLTGIGVTFAVIILTGLIASNFLGSFVLGRIDALLDRIPLVKMLYSALKDLFRAFLGDQKSFSKPVLVEVNEGGAVRLIGFVTQESLTDFGLDDDVAVYLPQSYNFAGNLIVVPRDRVKALNVPAAQVTAFLVSGGVSNAARQEASRPRDA</sequence>
<gene>
    <name evidence="2" type="ORF">GCM10011348_44690</name>
</gene>
<reference evidence="2 3" key="1">
    <citation type="journal article" date="2014" name="Int. J. Syst. Evol. Microbiol.">
        <title>Complete genome sequence of Corynebacterium casei LMG S-19264T (=DSM 44701T), isolated from a smear-ripened cheese.</title>
        <authorList>
            <consortium name="US DOE Joint Genome Institute (JGI-PGF)"/>
            <person name="Walter F."/>
            <person name="Albersmeier A."/>
            <person name="Kalinowski J."/>
            <person name="Ruckert C."/>
        </authorList>
    </citation>
    <scope>NUCLEOTIDE SEQUENCE [LARGE SCALE GENOMIC DNA]</scope>
    <source>
        <strain evidence="2 3">CGMCC 1.7286</strain>
    </source>
</reference>
<keyword evidence="1" id="KW-0472">Membrane</keyword>
<evidence type="ECO:0000256" key="1">
    <source>
        <dbReference type="SAM" id="Phobius"/>
    </source>
</evidence>
<evidence type="ECO:0000313" key="3">
    <source>
        <dbReference type="Proteomes" id="UP000599578"/>
    </source>
</evidence>
<organism evidence="2 3">
    <name type="scientific">Marinobacterium nitratireducens</name>
    <dbReference type="NCBI Taxonomy" id="518897"/>
    <lineage>
        <taxon>Bacteria</taxon>
        <taxon>Pseudomonadati</taxon>
        <taxon>Pseudomonadota</taxon>
        <taxon>Gammaproteobacteria</taxon>
        <taxon>Oceanospirillales</taxon>
        <taxon>Oceanospirillaceae</taxon>
        <taxon>Marinobacterium</taxon>
    </lineage>
</organism>
<dbReference type="EMBL" id="BMLT01000019">
    <property type="protein sequence ID" value="GGO88678.1"/>
    <property type="molecule type" value="Genomic_DNA"/>
</dbReference>
<feature type="transmembrane region" description="Helical" evidence="1">
    <location>
        <begin position="7"/>
        <end position="29"/>
    </location>
</feature>
<keyword evidence="1" id="KW-1133">Transmembrane helix</keyword>
<dbReference type="Proteomes" id="UP000599578">
    <property type="component" value="Unassembled WGS sequence"/>
</dbReference>
<accession>A0A917ZQV8</accession>
<dbReference type="PANTHER" id="PTHR31876:SF26">
    <property type="entry name" value="PROTEIN LIKE COV 2"/>
    <property type="match status" value="1"/>
</dbReference>
<dbReference type="RefSeq" id="WP_188862864.1">
    <property type="nucleotide sequence ID" value="NZ_BMLT01000019.1"/>
</dbReference>
<feature type="transmembrane region" description="Helical" evidence="1">
    <location>
        <begin position="64"/>
        <end position="85"/>
    </location>
</feature>
<dbReference type="Pfam" id="PF04367">
    <property type="entry name" value="DUF502"/>
    <property type="match status" value="1"/>
</dbReference>
<name>A0A917ZQV8_9GAMM</name>